<dbReference type="GO" id="GO:0016787">
    <property type="term" value="F:hydrolase activity"/>
    <property type="evidence" value="ECO:0007669"/>
    <property type="project" value="UniProtKB-KW"/>
</dbReference>
<evidence type="ECO:0000313" key="4">
    <source>
        <dbReference type="Proteomes" id="UP000052982"/>
    </source>
</evidence>
<dbReference type="SUPFAM" id="SSF51556">
    <property type="entry name" value="Metallo-dependent hydrolases"/>
    <property type="match status" value="1"/>
</dbReference>
<protein>
    <submittedName>
        <fullName evidence="3">Amidohydrolase</fullName>
    </submittedName>
</protein>
<dbReference type="InterPro" id="IPR032466">
    <property type="entry name" value="Metal_Hydrolase"/>
</dbReference>
<accession>A0A101T1R1</accession>
<evidence type="ECO:0000259" key="2">
    <source>
        <dbReference type="Pfam" id="PF04909"/>
    </source>
</evidence>
<dbReference type="GO" id="GO:0016831">
    <property type="term" value="F:carboxy-lyase activity"/>
    <property type="evidence" value="ECO:0007669"/>
    <property type="project" value="InterPro"/>
</dbReference>
<comment type="caution">
    <text evidence="3">The sequence shown here is derived from an EMBL/GenBank/DDBJ whole genome shotgun (WGS) entry which is preliminary data.</text>
</comment>
<dbReference type="InterPro" id="IPR006680">
    <property type="entry name" value="Amidohydro-rel"/>
</dbReference>
<dbReference type="OrthoDB" id="8673349at2"/>
<sequence>MFKEFVVSGDSHIIEPVDLFKTRLPKQLRERALWEEEFTLDEPIVEGGHTEFKKLHTIGYDGWTISKYRQFGGATPDGEPDHILRDMNLDGVDASVMFPNLSLFVLFTDDHELSMAHARVWNDYIAERFLRHKDRLRPTAAVPVTDIPEAVAEVERCARMGLGAILIPETPPVPYAARIYDPLWAAAQSHGMPVFIHVATGGVKTRENTSETALTVRQMMMAVTMGKGQLTDDMVSGRLQNAAAGFASPQRIIADLVGGGVCERYPNLHFNLIEFSAGWLVSYMGFMDKSFRTGIGQDADWWLGFWDDSRSPKDQPAMGRLFTINEKWPYPLKPSEYIQRQIHVQFADDPTAVKARGITGISTIMWGNDYPHAEGTFRSSADCIAYNFDETVSDEDRAAILGGTLADVVHFDRSRKLATVPQDA</sequence>
<keyword evidence="3" id="KW-0378">Hydrolase</keyword>
<feature type="domain" description="Amidohydrolase-related" evidence="2">
    <location>
        <begin position="86"/>
        <end position="404"/>
    </location>
</feature>
<dbReference type="STRING" id="1943.AQJ64_15555"/>
<organism evidence="3 4">
    <name type="scientific">Streptomyces griseoruber</name>
    <dbReference type="NCBI Taxonomy" id="1943"/>
    <lineage>
        <taxon>Bacteria</taxon>
        <taxon>Bacillati</taxon>
        <taxon>Actinomycetota</taxon>
        <taxon>Actinomycetes</taxon>
        <taxon>Kitasatosporales</taxon>
        <taxon>Streptomycetaceae</taxon>
        <taxon>Streptomyces</taxon>
    </lineage>
</organism>
<dbReference type="Gene3D" id="3.20.20.140">
    <property type="entry name" value="Metal-dependent hydrolases"/>
    <property type="match status" value="1"/>
</dbReference>
<dbReference type="EMBL" id="LMWW01000018">
    <property type="protein sequence ID" value="KUN84182.1"/>
    <property type="molecule type" value="Genomic_DNA"/>
</dbReference>
<dbReference type="InterPro" id="IPR032465">
    <property type="entry name" value="ACMSD"/>
</dbReference>
<proteinExistence type="predicted"/>
<evidence type="ECO:0000313" key="3">
    <source>
        <dbReference type="EMBL" id="KUN84182.1"/>
    </source>
</evidence>
<dbReference type="PANTHER" id="PTHR21240">
    <property type="entry name" value="2-AMINO-3-CARBOXYLMUCONATE-6-SEMIALDEHYDE DECARBOXYLASE"/>
    <property type="match status" value="1"/>
</dbReference>
<reference evidence="3 4" key="1">
    <citation type="submission" date="2015-10" db="EMBL/GenBank/DDBJ databases">
        <title>Draft genome sequence of Streptomyces griseoruber DSM 40281, type strain for the species Streptomyces griseoruber.</title>
        <authorList>
            <person name="Ruckert C."/>
            <person name="Winkler A."/>
            <person name="Kalinowski J."/>
            <person name="Kampfer P."/>
            <person name="Glaeser S."/>
        </authorList>
    </citation>
    <scope>NUCLEOTIDE SEQUENCE [LARGE SCALE GENOMIC DNA]</scope>
    <source>
        <strain evidence="3 4">DSM 40281</strain>
    </source>
</reference>
<dbReference type="GO" id="GO:0019748">
    <property type="term" value="P:secondary metabolic process"/>
    <property type="evidence" value="ECO:0007669"/>
    <property type="project" value="TreeGrafter"/>
</dbReference>
<gene>
    <name evidence="3" type="ORF">AQJ64_15555</name>
</gene>
<keyword evidence="1" id="KW-0456">Lyase</keyword>
<dbReference type="Proteomes" id="UP000052982">
    <property type="component" value="Unassembled WGS sequence"/>
</dbReference>
<keyword evidence="4" id="KW-1185">Reference proteome</keyword>
<name>A0A101T1R1_9ACTN</name>
<dbReference type="PANTHER" id="PTHR21240:SF28">
    <property type="entry name" value="ISO-OROTATE DECARBOXYLASE (EUROFUNG)"/>
    <property type="match status" value="1"/>
</dbReference>
<dbReference type="AlphaFoldDB" id="A0A101T1R1"/>
<dbReference type="GO" id="GO:0005737">
    <property type="term" value="C:cytoplasm"/>
    <property type="evidence" value="ECO:0007669"/>
    <property type="project" value="TreeGrafter"/>
</dbReference>
<evidence type="ECO:0000256" key="1">
    <source>
        <dbReference type="ARBA" id="ARBA00023239"/>
    </source>
</evidence>
<dbReference type="Pfam" id="PF04909">
    <property type="entry name" value="Amidohydro_2"/>
    <property type="match status" value="1"/>
</dbReference>